<dbReference type="InterPro" id="IPR050523">
    <property type="entry name" value="AKR_Detox_Biosynth"/>
</dbReference>
<dbReference type="InterPro" id="IPR020471">
    <property type="entry name" value="AKR"/>
</dbReference>
<dbReference type="EMBL" id="DXDU01000021">
    <property type="protein sequence ID" value="HIY25854.1"/>
    <property type="molecule type" value="Genomic_DNA"/>
</dbReference>
<dbReference type="Gene3D" id="3.20.20.100">
    <property type="entry name" value="NADP-dependent oxidoreductase domain"/>
    <property type="match status" value="1"/>
</dbReference>
<feature type="domain" description="NADP-dependent oxidoreductase" evidence="1">
    <location>
        <begin position="16"/>
        <end position="295"/>
    </location>
</feature>
<dbReference type="InterPro" id="IPR036812">
    <property type="entry name" value="NAD(P)_OxRdtase_dom_sf"/>
</dbReference>
<dbReference type="CDD" id="cd19092">
    <property type="entry name" value="AKR_BsYcsN_EcYdhF-like"/>
    <property type="match status" value="1"/>
</dbReference>
<dbReference type="Proteomes" id="UP000823915">
    <property type="component" value="Unassembled WGS sequence"/>
</dbReference>
<name>A0A9D2C034_9FIRM</name>
<organism evidence="2 3">
    <name type="scientific">Candidatus Acutalibacter pullistercoris</name>
    <dbReference type="NCBI Taxonomy" id="2838418"/>
    <lineage>
        <taxon>Bacteria</taxon>
        <taxon>Bacillati</taxon>
        <taxon>Bacillota</taxon>
        <taxon>Clostridia</taxon>
        <taxon>Eubacteriales</taxon>
        <taxon>Acutalibacteraceae</taxon>
        <taxon>Acutalibacter</taxon>
    </lineage>
</organism>
<reference evidence="2" key="1">
    <citation type="journal article" date="2021" name="PeerJ">
        <title>Extensive microbial diversity within the chicken gut microbiome revealed by metagenomics and culture.</title>
        <authorList>
            <person name="Gilroy R."/>
            <person name="Ravi A."/>
            <person name="Getino M."/>
            <person name="Pursley I."/>
            <person name="Horton D.L."/>
            <person name="Alikhan N.F."/>
            <person name="Baker D."/>
            <person name="Gharbi K."/>
            <person name="Hall N."/>
            <person name="Watson M."/>
            <person name="Adriaenssens E.M."/>
            <person name="Foster-Nyarko E."/>
            <person name="Jarju S."/>
            <person name="Secka A."/>
            <person name="Antonio M."/>
            <person name="Oren A."/>
            <person name="Chaudhuri R.R."/>
            <person name="La Ragione R."/>
            <person name="Hildebrand F."/>
            <person name="Pallen M.J."/>
        </authorList>
    </citation>
    <scope>NUCLEOTIDE SEQUENCE</scope>
    <source>
        <strain evidence="2">1282</strain>
    </source>
</reference>
<dbReference type="AlphaFoldDB" id="A0A9D2C034"/>
<dbReference type="GO" id="GO:0005829">
    <property type="term" value="C:cytosol"/>
    <property type="evidence" value="ECO:0007669"/>
    <property type="project" value="TreeGrafter"/>
</dbReference>
<dbReference type="Pfam" id="PF00248">
    <property type="entry name" value="Aldo_ket_red"/>
    <property type="match status" value="1"/>
</dbReference>
<protein>
    <submittedName>
        <fullName evidence="2">Aldo/keto reductase</fullName>
    </submittedName>
</protein>
<dbReference type="PANTHER" id="PTHR43364">
    <property type="entry name" value="NADH-SPECIFIC METHYLGLYOXAL REDUCTASE-RELATED"/>
    <property type="match status" value="1"/>
</dbReference>
<accession>A0A9D2C034</accession>
<dbReference type="PRINTS" id="PR00069">
    <property type="entry name" value="ALDKETRDTASE"/>
</dbReference>
<dbReference type="PANTHER" id="PTHR43364:SF1">
    <property type="entry name" value="OXIDOREDUCTASE YDHF"/>
    <property type="match status" value="1"/>
</dbReference>
<sequence length="305" mass="34000">MKQIDLGRSGLLGSAVALGCMRINKLSHKELDAYVRTALDLGVNFFDHADIYGGGDCETAFGQVLAADKTLRDKMVLQSKCGIRPGMYDFSKEHIVKSVEGILSRLGVEYLDLLLLHRPDALMEPEEVGEAFTLLEEQGKVRRFGVSNFNARQIELLQSGLSQRLLIDQLQFSLKVTGLIDHGLQVNTEFPHAADRDGEVLDYCRLKHITVQAWSPFQYGFFEGAFVDSDKFPQLNQKLQELGEKYGVTKSAMAVAWILRHPAQIQVIVGTTNPQRLTDIAAASGVELTREDWYQLYLAAGNQLP</sequence>
<dbReference type="SUPFAM" id="SSF51430">
    <property type="entry name" value="NAD(P)-linked oxidoreductase"/>
    <property type="match status" value="1"/>
</dbReference>
<proteinExistence type="predicted"/>
<evidence type="ECO:0000313" key="2">
    <source>
        <dbReference type="EMBL" id="HIY25854.1"/>
    </source>
</evidence>
<gene>
    <name evidence="2" type="ORF">H9838_01620</name>
</gene>
<evidence type="ECO:0000313" key="3">
    <source>
        <dbReference type="Proteomes" id="UP000823915"/>
    </source>
</evidence>
<evidence type="ECO:0000259" key="1">
    <source>
        <dbReference type="Pfam" id="PF00248"/>
    </source>
</evidence>
<reference evidence="2" key="2">
    <citation type="submission" date="2021-04" db="EMBL/GenBank/DDBJ databases">
        <authorList>
            <person name="Gilroy R."/>
        </authorList>
    </citation>
    <scope>NUCLEOTIDE SEQUENCE</scope>
    <source>
        <strain evidence="2">1282</strain>
    </source>
</reference>
<dbReference type="PROSITE" id="PS51257">
    <property type="entry name" value="PROKAR_LIPOPROTEIN"/>
    <property type="match status" value="1"/>
</dbReference>
<dbReference type="GO" id="GO:0016491">
    <property type="term" value="F:oxidoreductase activity"/>
    <property type="evidence" value="ECO:0007669"/>
    <property type="project" value="InterPro"/>
</dbReference>
<dbReference type="InterPro" id="IPR023210">
    <property type="entry name" value="NADP_OxRdtase_dom"/>
</dbReference>
<comment type="caution">
    <text evidence="2">The sequence shown here is derived from an EMBL/GenBank/DDBJ whole genome shotgun (WGS) entry which is preliminary data.</text>
</comment>